<dbReference type="AlphaFoldDB" id="A0A8S9ZWA3"/>
<keyword evidence="6" id="KW-0333">Golgi apparatus</keyword>
<evidence type="ECO:0000256" key="1">
    <source>
        <dbReference type="ARBA" id="ARBA00004395"/>
    </source>
</evidence>
<evidence type="ECO:0000313" key="11">
    <source>
        <dbReference type="Proteomes" id="UP000605970"/>
    </source>
</evidence>
<evidence type="ECO:0000313" key="10">
    <source>
        <dbReference type="EMBL" id="KAF7637886.1"/>
    </source>
</evidence>
<comment type="subcellular location">
    <subcellularLocation>
        <location evidence="1">Golgi apparatus membrane</location>
        <topology evidence="1">Peripheral membrane protein</topology>
    </subcellularLocation>
</comment>
<dbReference type="Pfam" id="PF04124">
    <property type="entry name" value="Dor1"/>
    <property type="match status" value="1"/>
</dbReference>
<accession>A0A8S9ZWA3</accession>
<sequence>MDNENYFYQTSTNLLEDHKFNESDMHSMSLDELKKLHRRVEAKCHDLQGELSDLAFHNYRTYVDVSTTAEYCREKFSQMDLLMRQSSSSFPNLQEKIDQFKSQSSKLLNEFKLLSELMEKCIRAGHFDQAYSITNFALSIKQSKLVQYPLFKNVVDYLLEARHSFLDELFNKFNGPLNLAHSIQVFLLQFYLIVFLFYVINNIRKIPYISKTQLRISILQYRDIYLEKKVSTIMSEPDFSLRVIEIYRECMYDTIILYLAVFPDSDTQQRHISLNEDTRWERWTGSSQNYLLQCWAQRNIERLLSHVQCSEYKSLLDIEMMISKLMSCAFSFGRMGLDFRALVHFKFSQMVFNIFQSKIEAATKSFTSHEKIDLIDYGIFENTQNELKKEIGHIDLSAPLELCIWDDLCIFGNSIIDALNEIRHSIYINSIRRVYNILQFSFQSVFAWLDTFLTNSDNISIVKKAAFFLIKQFLPFINNCFFSCFPFEQCARKYFSVGNCSLEEYNNAFSLTNSNIFGLCRNESLLFEMKKEFDLKEIEEQKFSIEKESLDVKEEVEEKVVENEGKEEED</sequence>
<dbReference type="GO" id="GO:0006891">
    <property type="term" value="P:intra-Golgi vesicle-mediated transport"/>
    <property type="evidence" value="ECO:0007669"/>
    <property type="project" value="TreeGrafter"/>
</dbReference>
<evidence type="ECO:0000256" key="9">
    <source>
        <dbReference type="SAM" id="Phobius"/>
    </source>
</evidence>
<comment type="similarity">
    <text evidence="2">Belongs to the COG8 family.</text>
</comment>
<feature type="transmembrane region" description="Helical" evidence="9">
    <location>
        <begin position="179"/>
        <end position="200"/>
    </location>
</feature>
<keyword evidence="4" id="KW-0813">Transport</keyword>
<evidence type="ECO:0000256" key="8">
    <source>
        <dbReference type="ARBA" id="ARBA00031347"/>
    </source>
</evidence>
<comment type="caution">
    <text evidence="10">The sequence shown here is derived from an EMBL/GenBank/DDBJ whole genome shotgun (WGS) entry which is preliminary data.</text>
</comment>
<evidence type="ECO:0000256" key="6">
    <source>
        <dbReference type="ARBA" id="ARBA00023034"/>
    </source>
</evidence>
<evidence type="ECO:0000256" key="5">
    <source>
        <dbReference type="ARBA" id="ARBA00022927"/>
    </source>
</evidence>
<dbReference type="PANTHER" id="PTHR21311:SF0">
    <property type="entry name" value="CONSERVED OLIGOMERIC GOLGI COMPLEX SUBUNIT 8"/>
    <property type="match status" value="1"/>
</dbReference>
<organism evidence="10 11">
    <name type="scientific">Meloidogyne graminicola</name>
    <dbReference type="NCBI Taxonomy" id="189291"/>
    <lineage>
        <taxon>Eukaryota</taxon>
        <taxon>Metazoa</taxon>
        <taxon>Ecdysozoa</taxon>
        <taxon>Nematoda</taxon>
        <taxon>Chromadorea</taxon>
        <taxon>Rhabditida</taxon>
        <taxon>Tylenchina</taxon>
        <taxon>Tylenchomorpha</taxon>
        <taxon>Tylenchoidea</taxon>
        <taxon>Meloidogynidae</taxon>
        <taxon>Meloidogyninae</taxon>
        <taxon>Meloidogyne</taxon>
    </lineage>
</organism>
<keyword evidence="5" id="KW-0653">Protein transport</keyword>
<evidence type="ECO:0000256" key="2">
    <source>
        <dbReference type="ARBA" id="ARBA00006419"/>
    </source>
</evidence>
<protein>
    <recommendedName>
        <fullName evidence="3">Conserved oligomeric Golgi complex subunit 8</fullName>
    </recommendedName>
    <alternativeName>
        <fullName evidence="8">Component of oligomeric Golgi complex 8</fullName>
    </alternativeName>
</protein>
<keyword evidence="11" id="KW-1185">Reference proteome</keyword>
<keyword evidence="7 9" id="KW-0472">Membrane</keyword>
<dbReference type="PANTHER" id="PTHR21311">
    <property type="entry name" value="CONSERVED OLIGOMERIC GOLGI COMPLEX COMPONENT 8"/>
    <property type="match status" value="1"/>
</dbReference>
<dbReference type="GO" id="GO:0017119">
    <property type="term" value="C:Golgi transport complex"/>
    <property type="evidence" value="ECO:0007669"/>
    <property type="project" value="InterPro"/>
</dbReference>
<evidence type="ECO:0000256" key="3">
    <source>
        <dbReference type="ARBA" id="ARBA00020983"/>
    </source>
</evidence>
<evidence type="ECO:0000256" key="4">
    <source>
        <dbReference type="ARBA" id="ARBA00022448"/>
    </source>
</evidence>
<keyword evidence="9" id="KW-1133">Transmembrane helix</keyword>
<dbReference type="GO" id="GO:0015031">
    <property type="term" value="P:protein transport"/>
    <property type="evidence" value="ECO:0007669"/>
    <property type="project" value="UniProtKB-KW"/>
</dbReference>
<gene>
    <name evidence="10" type="ORF">Mgra_00002591</name>
</gene>
<name>A0A8S9ZWA3_9BILA</name>
<keyword evidence="9" id="KW-0812">Transmembrane</keyword>
<reference evidence="10" key="1">
    <citation type="journal article" date="2020" name="Ecol. Evol.">
        <title>Genome structure and content of the rice root-knot nematode (Meloidogyne graminicola).</title>
        <authorList>
            <person name="Phan N.T."/>
            <person name="Danchin E.G.J."/>
            <person name="Klopp C."/>
            <person name="Perfus-Barbeoch L."/>
            <person name="Kozlowski D.K."/>
            <person name="Koutsovoulos G.D."/>
            <person name="Lopez-Roques C."/>
            <person name="Bouchez O."/>
            <person name="Zahm M."/>
            <person name="Besnard G."/>
            <person name="Bellafiore S."/>
        </authorList>
    </citation>
    <scope>NUCLEOTIDE SEQUENCE</scope>
    <source>
        <strain evidence="10">VN-18</strain>
    </source>
</reference>
<dbReference type="InterPro" id="IPR007255">
    <property type="entry name" value="COG8"/>
</dbReference>
<dbReference type="GO" id="GO:0000139">
    <property type="term" value="C:Golgi membrane"/>
    <property type="evidence" value="ECO:0007669"/>
    <property type="project" value="UniProtKB-SubCell"/>
</dbReference>
<dbReference type="EMBL" id="JABEBT010000016">
    <property type="protein sequence ID" value="KAF7637886.1"/>
    <property type="molecule type" value="Genomic_DNA"/>
</dbReference>
<dbReference type="Proteomes" id="UP000605970">
    <property type="component" value="Unassembled WGS sequence"/>
</dbReference>
<evidence type="ECO:0000256" key="7">
    <source>
        <dbReference type="ARBA" id="ARBA00023136"/>
    </source>
</evidence>
<proteinExistence type="inferred from homology"/>